<dbReference type="EMBL" id="JBFOLJ010000002">
    <property type="protein sequence ID" value="KAL2552658.1"/>
    <property type="molecule type" value="Genomic_DNA"/>
</dbReference>
<reference evidence="2" key="1">
    <citation type="submission" date="2024-07" db="EMBL/GenBank/DDBJ databases">
        <title>Two chromosome-level genome assemblies of Korean endemic species Abeliophyllum distichum and Forsythia ovata (Oleaceae).</title>
        <authorList>
            <person name="Jang H."/>
        </authorList>
    </citation>
    <scope>NUCLEOTIDE SEQUENCE [LARGE SCALE GENOMIC DNA]</scope>
</reference>
<evidence type="ECO:0000313" key="1">
    <source>
        <dbReference type="EMBL" id="KAL2552658.1"/>
    </source>
</evidence>
<dbReference type="Proteomes" id="UP001604277">
    <property type="component" value="Unassembled WGS sequence"/>
</dbReference>
<keyword evidence="2" id="KW-1185">Reference proteome</keyword>
<organism evidence="1 2">
    <name type="scientific">Forsythia ovata</name>
    <dbReference type="NCBI Taxonomy" id="205694"/>
    <lineage>
        <taxon>Eukaryota</taxon>
        <taxon>Viridiplantae</taxon>
        <taxon>Streptophyta</taxon>
        <taxon>Embryophyta</taxon>
        <taxon>Tracheophyta</taxon>
        <taxon>Spermatophyta</taxon>
        <taxon>Magnoliopsida</taxon>
        <taxon>eudicotyledons</taxon>
        <taxon>Gunneridae</taxon>
        <taxon>Pentapetalae</taxon>
        <taxon>asterids</taxon>
        <taxon>lamiids</taxon>
        <taxon>Lamiales</taxon>
        <taxon>Oleaceae</taxon>
        <taxon>Forsythieae</taxon>
        <taxon>Forsythia</taxon>
    </lineage>
</organism>
<accession>A0ABD1WSK4</accession>
<gene>
    <name evidence="1" type="ORF">Fot_06277</name>
</gene>
<proteinExistence type="predicted"/>
<protein>
    <submittedName>
        <fullName evidence="1">Uncharacterized protein</fullName>
    </submittedName>
</protein>
<dbReference type="AlphaFoldDB" id="A0ABD1WSK4"/>
<evidence type="ECO:0000313" key="2">
    <source>
        <dbReference type="Proteomes" id="UP001604277"/>
    </source>
</evidence>
<sequence length="118" mass="13348">MCVQAQRKVESQLRASQNMVHTKYKELTEAWKSYRRLRICWPILGFPLMKQSLYIITLVLNGPVNSMGGQSSLKSLNQITAEDLLRVSGWTSTFCHAQVPHLSPVDQIFKSIAAGELQ</sequence>
<name>A0ABD1WSK4_9LAMI</name>
<comment type="caution">
    <text evidence="1">The sequence shown here is derived from an EMBL/GenBank/DDBJ whole genome shotgun (WGS) entry which is preliminary data.</text>
</comment>